<dbReference type="Proteomes" id="UP000299084">
    <property type="component" value="Unassembled WGS sequence"/>
</dbReference>
<accession>A0A5N4C0V9</accession>
<gene>
    <name evidence="2" type="ORF">Cadr_000031054</name>
</gene>
<dbReference type="AlphaFoldDB" id="A0A5N4C0V9"/>
<dbReference type="EMBL" id="JWIN03000048">
    <property type="protein sequence ID" value="KAB1252314.1"/>
    <property type="molecule type" value="Genomic_DNA"/>
</dbReference>
<comment type="caution">
    <text evidence="2">The sequence shown here is derived from an EMBL/GenBank/DDBJ whole genome shotgun (WGS) entry which is preliminary data.</text>
</comment>
<sequence length="99" mass="10583">MTLQSYLVEMPAASSSGGMIGPRIDELQKRVPKLIFKKGSRKRTEKNYLNFVSPVPDMVGQKSLSGKPGGSLGLESDNSVETVSLLQSASGKHGQMSSN</sequence>
<evidence type="ECO:0000313" key="3">
    <source>
        <dbReference type="Proteomes" id="UP000299084"/>
    </source>
</evidence>
<evidence type="ECO:0000256" key="1">
    <source>
        <dbReference type="SAM" id="MobiDB-lite"/>
    </source>
</evidence>
<name>A0A5N4C0V9_CAMDR</name>
<feature type="region of interest" description="Disordered" evidence="1">
    <location>
        <begin position="59"/>
        <end position="78"/>
    </location>
</feature>
<protein>
    <submittedName>
        <fullName evidence="2">Zinc finger protein 281</fullName>
    </submittedName>
</protein>
<proteinExistence type="predicted"/>
<reference evidence="2 3" key="1">
    <citation type="journal article" date="2019" name="Mol. Ecol. Resour.">
        <title>Improving Illumina assemblies with Hi-C and long reads: an example with the North African dromedary.</title>
        <authorList>
            <person name="Elbers J.P."/>
            <person name="Rogers M.F."/>
            <person name="Perelman P.L."/>
            <person name="Proskuryakova A.A."/>
            <person name="Serdyukova N.A."/>
            <person name="Johnson W.E."/>
            <person name="Horin P."/>
            <person name="Corander J."/>
            <person name="Murphy D."/>
            <person name="Burger P.A."/>
        </authorList>
    </citation>
    <scope>NUCLEOTIDE SEQUENCE [LARGE SCALE GENOMIC DNA]</scope>
    <source>
        <strain evidence="2">Drom800</strain>
        <tissue evidence="2">Blood</tissue>
    </source>
</reference>
<organism evidence="2 3">
    <name type="scientific">Camelus dromedarius</name>
    <name type="common">Dromedary</name>
    <name type="synonym">Arabian camel</name>
    <dbReference type="NCBI Taxonomy" id="9838"/>
    <lineage>
        <taxon>Eukaryota</taxon>
        <taxon>Metazoa</taxon>
        <taxon>Chordata</taxon>
        <taxon>Craniata</taxon>
        <taxon>Vertebrata</taxon>
        <taxon>Euteleostomi</taxon>
        <taxon>Mammalia</taxon>
        <taxon>Eutheria</taxon>
        <taxon>Laurasiatheria</taxon>
        <taxon>Artiodactyla</taxon>
        <taxon>Tylopoda</taxon>
        <taxon>Camelidae</taxon>
        <taxon>Camelus</taxon>
    </lineage>
</organism>
<keyword evidence="3" id="KW-1185">Reference proteome</keyword>
<evidence type="ECO:0000313" key="2">
    <source>
        <dbReference type="EMBL" id="KAB1252314.1"/>
    </source>
</evidence>